<keyword evidence="1" id="KW-1133">Transmembrane helix</keyword>
<proteinExistence type="predicted"/>
<comment type="caution">
    <text evidence="2">The sequence shown here is derived from an EMBL/GenBank/DDBJ whole genome shotgun (WGS) entry which is preliminary data.</text>
</comment>
<dbReference type="Proteomes" id="UP000808349">
    <property type="component" value="Unassembled WGS sequence"/>
</dbReference>
<protein>
    <recommendedName>
        <fullName evidence="4">DUF4760 domain-containing protein</fullName>
    </recommendedName>
</protein>
<evidence type="ECO:0000256" key="1">
    <source>
        <dbReference type="SAM" id="Phobius"/>
    </source>
</evidence>
<dbReference type="EMBL" id="JADKFW010000008">
    <property type="protein sequence ID" value="MBK9718215.1"/>
    <property type="molecule type" value="Genomic_DNA"/>
</dbReference>
<keyword evidence="1" id="KW-0812">Transmembrane</keyword>
<keyword evidence="1" id="KW-0472">Membrane</keyword>
<reference evidence="2 3" key="1">
    <citation type="submission" date="2020-10" db="EMBL/GenBank/DDBJ databases">
        <title>Connecting structure to function with the recovery of over 1000 high-quality activated sludge metagenome-assembled genomes encoding full-length rRNA genes using long-read sequencing.</title>
        <authorList>
            <person name="Singleton C.M."/>
            <person name="Petriglieri F."/>
            <person name="Kristensen J.M."/>
            <person name="Kirkegaard R.H."/>
            <person name="Michaelsen T.Y."/>
            <person name="Andersen M.H."/>
            <person name="Karst S.M."/>
            <person name="Dueholm M.S."/>
            <person name="Nielsen P.H."/>
            <person name="Albertsen M."/>
        </authorList>
    </citation>
    <scope>NUCLEOTIDE SEQUENCE [LARGE SCALE GENOMIC DNA]</scope>
    <source>
        <strain evidence="2">Ribe_18-Q3-R11-54_BAT3C.373</strain>
    </source>
</reference>
<sequence>MDILKKLFSEWDLETWANVLEVVGFAFAMGAFFLGLFIKSEINKLKTSYIFDKRIKKHIENLKKSASEFNQFLNDYDNNRHTIRTEFGNCLSELQDLIPKIGFRQGWKSRNLICFLKARRTKPFVIREIQTSPFFFWLLRYPKRVYQTNYDDVWIVYDRLIEIIRQLENIKQNKDKSL</sequence>
<gene>
    <name evidence="2" type="ORF">IPO85_12015</name>
</gene>
<name>A0A9D7S926_9BACT</name>
<dbReference type="AlphaFoldDB" id="A0A9D7S926"/>
<evidence type="ECO:0000313" key="3">
    <source>
        <dbReference type="Proteomes" id="UP000808349"/>
    </source>
</evidence>
<accession>A0A9D7S926</accession>
<organism evidence="2 3">
    <name type="scientific">Candidatus Defluviibacterium haderslevense</name>
    <dbReference type="NCBI Taxonomy" id="2981993"/>
    <lineage>
        <taxon>Bacteria</taxon>
        <taxon>Pseudomonadati</taxon>
        <taxon>Bacteroidota</taxon>
        <taxon>Saprospiria</taxon>
        <taxon>Saprospirales</taxon>
        <taxon>Saprospiraceae</taxon>
        <taxon>Candidatus Defluviibacterium</taxon>
    </lineage>
</organism>
<feature type="transmembrane region" description="Helical" evidence="1">
    <location>
        <begin position="16"/>
        <end position="38"/>
    </location>
</feature>
<evidence type="ECO:0008006" key="4">
    <source>
        <dbReference type="Google" id="ProtNLM"/>
    </source>
</evidence>
<evidence type="ECO:0000313" key="2">
    <source>
        <dbReference type="EMBL" id="MBK9718215.1"/>
    </source>
</evidence>